<evidence type="ECO:0000256" key="11">
    <source>
        <dbReference type="SAM" id="MobiDB-lite"/>
    </source>
</evidence>
<dbReference type="NCBIfam" id="TIGR00064">
    <property type="entry name" value="ftsY"/>
    <property type="match status" value="1"/>
</dbReference>
<dbReference type="SMART" id="SM00962">
    <property type="entry name" value="SRP54"/>
    <property type="match status" value="1"/>
</dbReference>
<dbReference type="Pfam" id="PF00448">
    <property type="entry name" value="SRP54"/>
    <property type="match status" value="1"/>
</dbReference>
<evidence type="ECO:0000256" key="10">
    <source>
        <dbReference type="HAMAP-Rule" id="MF_00920"/>
    </source>
</evidence>
<dbReference type="RefSeq" id="WP_343067143.1">
    <property type="nucleotide sequence ID" value="NZ_JACHID010000001.1"/>
</dbReference>
<dbReference type="FunFam" id="3.40.50.300:FF:000053">
    <property type="entry name" value="Signal recognition particle receptor FtsY"/>
    <property type="match status" value="1"/>
</dbReference>
<dbReference type="InterPro" id="IPR013822">
    <property type="entry name" value="Signal_recog_particl_SRP54_hlx"/>
</dbReference>
<keyword evidence="1 10" id="KW-1003">Cell membrane</keyword>
<keyword evidence="14" id="KW-1185">Reference proteome</keyword>
<protein>
    <recommendedName>
        <fullName evidence="10">Signal recognition particle receptor FtsY</fullName>
        <shortName evidence="10">SRP receptor</shortName>
        <ecNumber evidence="10">3.6.5.4</ecNumber>
    </recommendedName>
</protein>
<evidence type="ECO:0000313" key="13">
    <source>
        <dbReference type="EMBL" id="MBB5020870.1"/>
    </source>
</evidence>
<dbReference type="InterPro" id="IPR042101">
    <property type="entry name" value="SRP54_N_sf"/>
</dbReference>
<name>A0A7W7Y2G0_9BACT</name>
<keyword evidence="6 10" id="KW-0472">Membrane</keyword>
<feature type="region of interest" description="Disordered" evidence="11">
    <location>
        <begin position="8"/>
        <end position="30"/>
    </location>
</feature>
<feature type="binding site" evidence="10">
    <location>
        <begin position="291"/>
        <end position="294"/>
    </location>
    <ligand>
        <name>GTP</name>
        <dbReference type="ChEBI" id="CHEBI:37565"/>
    </ligand>
</feature>
<dbReference type="InterPro" id="IPR027417">
    <property type="entry name" value="P-loop_NTPase"/>
</dbReference>
<feature type="binding site" evidence="10">
    <location>
        <begin position="227"/>
        <end position="231"/>
    </location>
    <ligand>
        <name>GTP</name>
        <dbReference type="ChEBI" id="CHEBI:37565"/>
    </ligand>
</feature>
<accession>A0A7W7Y2G0</accession>
<evidence type="ECO:0000256" key="5">
    <source>
        <dbReference type="ARBA" id="ARBA00023134"/>
    </source>
</evidence>
<dbReference type="EMBL" id="JACHID010000001">
    <property type="protein sequence ID" value="MBB5020870.1"/>
    <property type="molecule type" value="Genomic_DNA"/>
</dbReference>
<gene>
    <name evidence="10" type="primary">ftsY</name>
    <name evidence="13" type="ORF">HNR37_000173</name>
</gene>
<keyword evidence="5 10" id="KW-0342">GTP-binding</keyword>
<dbReference type="InterPro" id="IPR004390">
    <property type="entry name" value="SR_rcpt_FtsY"/>
</dbReference>
<evidence type="ECO:0000256" key="8">
    <source>
        <dbReference type="ARBA" id="ARBA00048027"/>
    </source>
</evidence>
<keyword evidence="3 10" id="KW-0547">Nucleotide-binding</keyword>
<dbReference type="GO" id="GO:0005525">
    <property type="term" value="F:GTP binding"/>
    <property type="evidence" value="ECO:0007669"/>
    <property type="project" value="UniProtKB-UniRule"/>
</dbReference>
<dbReference type="FunFam" id="1.20.120.140:FF:000002">
    <property type="entry name" value="Signal recognition particle receptor FtsY"/>
    <property type="match status" value="1"/>
</dbReference>
<dbReference type="GO" id="GO:0005047">
    <property type="term" value="F:signal recognition particle binding"/>
    <property type="evidence" value="ECO:0007669"/>
    <property type="project" value="TreeGrafter"/>
</dbReference>
<organism evidence="13 14">
    <name type="scientific">Desulfurispira natronophila</name>
    <dbReference type="NCBI Taxonomy" id="682562"/>
    <lineage>
        <taxon>Bacteria</taxon>
        <taxon>Pseudomonadati</taxon>
        <taxon>Chrysiogenota</taxon>
        <taxon>Chrysiogenia</taxon>
        <taxon>Chrysiogenales</taxon>
        <taxon>Chrysiogenaceae</taxon>
        <taxon>Desulfurispira</taxon>
    </lineage>
</organism>
<proteinExistence type="inferred from homology"/>
<evidence type="ECO:0000256" key="9">
    <source>
        <dbReference type="ARBA" id="ARBA00053570"/>
    </source>
</evidence>
<dbReference type="Pfam" id="PF02881">
    <property type="entry name" value="SRP54_N"/>
    <property type="match status" value="1"/>
</dbReference>
<dbReference type="GO" id="GO:0006614">
    <property type="term" value="P:SRP-dependent cotranslational protein targeting to membrane"/>
    <property type="evidence" value="ECO:0007669"/>
    <property type="project" value="InterPro"/>
</dbReference>
<evidence type="ECO:0000256" key="6">
    <source>
        <dbReference type="ARBA" id="ARBA00023136"/>
    </source>
</evidence>
<evidence type="ECO:0000256" key="2">
    <source>
        <dbReference type="ARBA" id="ARBA00022490"/>
    </source>
</evidence>
<dbReference type="SUPFAM" id="SSF47364">
    <property type="entry name" value="Domain of the SRP/SRP receptor G-proteins"/>
    <property type="match status" value="1"/>
</dbReference>
<dbReference type="PROSITE" id="PS00300">
    <property type="entry name" value="SRP54"/>
    <property type="match status" value="1"/>
</dbReference>
<dbReference type="Gene3D" id="3.40.50.300">
    <property type="entry name" value="P-loop containing nucleotide triphosphate hydrolases"/>
    <property type="match status" value="1"/>
</dbReference>
<dbReference type="PANTHER" id="PTHR43134:SF1">
    <property type="entry name" value="SIGNAL RECOGNITION PARTICLE RECEPTOR SUBUNIT ALPHA"/>
    <property type="match status" value="1"/>
</dbReference>
<comment type="caution">
    <text evidence="13">The sequence shown here is derived from an EMBL/GenBank/DDBJ whole genome shotgun (WGS) entry which is preliminary data.</text>
</comment>
<dbReference type="GO" id="GO:0005886">
    <property type="term" value="C:plasma membrane"/>
    <property type="evidence" value="ECO:0007669"/>
    <property type="project" value="UniProtKB-SubCell"/>
</dbReference>
<comment type="function">
    <text evidence="9">Involved in targeting and insertion of nascent membrane proteins into the cytoplasmic membrane. Acts as a receptor for the complex formed by the signal recognition particle (SRP) and the ribosome-nascent chain (RNC). Interaction with SRP-RNC leads to the transfer of the RNC complex to the Sec translocase for insertion into the membrane, the hydrolysis of GTP by both Ffh and FtsY, and the dissociation of the SRP-FtsY complex into the individual components.</text>
</comment>
<dbReference type="InterPro" id="IPR036225">
    <property type="entry name" value="SRP/SRP_N"/>
</dbReference>
<dbReference type="Gene3D" id="1.20.120.140">
    <property type="entry name" value="Signal recognition particle SRP54, nucleotide-binding domain"/>
    <property type="match status" value="1"/>
</dbReference>
<dbReference type="SMART" id="SM00382">
    <property type="entry name" value="AAA"/>
    <property type="match status" value="1"/>
</dbReference>
<comment type="similarity">
    <text evidence="10">Belongs to the GTP-binding SRP family. FtsY subfamily.</text>
</comment>
<feature type="binding site" evidence="10">
    <location>
        <begin position="145"/>
        <end position="152"/>
    </location>
    <ligand>
        <name>GTP</name>
        <dbReference type="ChEBI" id="CHEBI:37565"/>
    </ligand>
</feature>
<sequence length="351" mass="38473">MAFLKKIFSGKTGTDPEESNVSAEAASMTPAEPAVKPGMFQRLKSRLTRTSSTIVDRIENLVPGRTEIDDEMLDEIEEILFAADLGVKTTTEVMDRVRTNLGRRLKVPADLRPFLRDELLSMISVTGSGDDTEVRQPPEVILIIGVNGSGKTTTTGKLAYNYIKQGKKVVLAAADTFRAAAIEQLQMWAERSKAHLIKHQHGADPSAVAYDATKSALSREADILIIDTAGRLHTKSNLMDELGKIARVVSRDIHGAPHETWLVLDGTSGQNALNQARQFLQTVNITGFILTKLDSTSKGGAIISIIRELKVPVKYIGIGEDLEDLQPFDAERFIDAIFGENDQPSQESKYV</sequence>
<dbReference type="GO" id="GO:0003924">
    <property type="term" value="F:GTPase activity"/>
    <property type="evidence" value="ECO:0007669"/>
    <property type="project" value="UniProtKB-UniRule"/>
</dbReference>
<dbReference type="InterPro" id="IPR003593">
    <property type="entry name" value="AAA+_ATPase"/>
</dbReference>
<evidence type="ECO:0000313" key="14">
    <source>
        <dbReference type="Proteomes" id="UP000528322"/>
    </source>
</evidence>
<dbReference type="CDD" id="cd17874">
    <property type="entry name" value="FtsY"/>
    <property type="match status" value="1"/>
</dbReference>
<evidence type="ECO:0000256" key="3">
    <source>
        <dbReference type="ARBA" id="ARBA00022741"/>
    </source>
</evidence>
<dbReference type="SUPFAM" id="SSF52540">
    <property type="entry name" value="P-loop containing nucleoside triphosphate hydrolases"/>
    <property type="match status" value="1"/>
</dbReference>
<dbReference type="HAMAP" id="MF_00920">
    <property type="entry name" value="FtsY"/>
    <property type="match status" value="1"/>
</dbReference>
<dbReference type="InterPro" id="IPR000897">
    <property type="entry name" value="SRP54_GTPase_dom"/>
</dbReference>
<evidence type="ECO:0000256" key="1">
    <source>
        <dbReference type="ARBA" id="ARBA00022475"/>
    </source>
</evidence>
<keyword evidence="4 10" id="KW-0378">Hydrolase</keyword>
<dbReference type="AlphaFoldDB" id="A0A7W7Y2G0"/>
<dbReference type="Proteomes" id="UP000528322">
    <property type="component" value="Unassembled WGS sequence"/>
</dbReference>
<evidence type="ECO:0000256" key="4">
    <source>
        <dbReference type="ARBA" id="ARBA00022801"/>
    </source>
</evidence>
<dbReference type="SMART" id="SM00963">
    <property type="entry name" value="SRP54_N"/>
    <property type="match status" value="1"/>
</dbReference>
<evidence type="ECO:0000259" key="12">
    <source>
        <dbReference type="PROSITE" id="PS00300"/>
    </source>
</evidence>
<comment type="subunit">
    <text evidence="10">Part of the signal recognition particle protein translocation system, which is composed of SRP and FtsY.</text>
</comment>
<keyword evidence="2 10" id="KW-0963">Cytoplasm</keyword>
<feature type="domain" description="SRP54-type proteins GTP-binding" evidence="12">
    <location>
        <begin position="312"/>
        <end position="325"/>
    </location>
</feature>
<dbReference type="PANTHER" id="PTHR43134">
    <property type="entry name" value="SIGNAL RECOGNITION PARTICLE RECEPTOR SUBUNIT ALPHA"/>
    <property type="match status" value="1"/>
</dbReference>
<keyword evidence="7 10" id="KW-0675">Receptor</keyword>
<reference evidence="13 14" key="1">
    <citation type="submission" date="2020-08" db="EMBL/GenBank/DDBJ databases">
        <title>Genomic Encyclopedia of Type Strains, Phase IV (KMG-IV): sequencing the most valuable type-strain genomes for metagenomic binning, comparative biology and taxonomic classification.</title>
        <authorList>
            <person name="Goeker M."/>
        </authorList>
    </citation>
    <scope>NUCLEOTIDE SEQUENCE [LARGE SCALE GENOMIC DNA]</scope>
    <source>
        <strain evidence="13 14">DSM 22071</strain>
    </source>
</reference>
<comment type="catalytic activity">
    <reaction evidence="8 10">
        <text>GTP + H2O = GDP + phosphate + H(+)</text>
        <dbReference type="Rhea" id="RHEA:19669"/>
        <dbReference type="ChEBI" id="CHEBI:15377"/>
        <dbReference type="ChEBI" id="CHEBI:15378"/>
        <dbReference type="ChEBI" id="CHEBI:37565"/>
        <dbReference type="ChEBI" id="CHEBI:43474"/>
        <dbReference type="ChEBI" id="CHEBI:58189"/>
        <dbReference type="EC" id="3.6.5.4"/>
    </reaction>
</comment>
<comment type="subcellular location">
    <subcellularLocation>
        <location evidence="10">Cell membrane</location>
        <topology evidence="10">Peripheral membrane protein</topology>
        <orientation evidence="10">Cytoplasmic side</orientation>
    </subcellularLocation>
    <subcellularLocation>
        <location evidence="10">Cytoplasm</location>
    </subcellularLocation>
</comment>
<dbReference type="GO" id="GO:0005737">
    <property type="term" value="C:cytoplasm"/>
    <property type="evidence" value="ECO:0007669"/>
    <property type="project" value="UniProtKB-SubCell"/>
</dbReference>
<evidence type="ECO:0000256" key="7">
    <source>
        <dbReference type="ARBA" id="ARBA00023170"/>
    </source>
</evidence>
<dbReference type="EC" id="3.6.5.4" evidence="10"/>